<comment type="caution">
    <text evidence="1">The sequence shown here is derived from an EMBL/GenBank/DDBJ whole genome shotgun (WGS) entry which is preliminary data.</text>
</comment>
<name>A0A837NES8_9GAMM</name>
<evidence type="ECO:0000313" key="2">
    <source>
        <dbReference type="Proteomes" id="UP000053030"/>
    </source>
</evidence>
<accession>A0A837NES8</accession>
<keyword evidence="2" id="KW-1185">Reference proteome</keyword>
<evidence type="ECO:0000313" key="1">
    <source>
        <dbReference type="EMBL" id="KPD24523.1"/>
    </source>
</evidence>
<dbReference type="Proteomes" id="UP000053030">
    <property type="component" value="Unassembled WGS sequence"/>
</dbReference>
<reference evidence="1 2" key="1">
    <citation type="submission" date="2015-08" db="EMBL/GenBank/DDBJ databases">
        <title>Genome sequencing and assembly of the deep-sea bacterium Idiomarina zobellii.</title>
        <authorList>
            <person name="Mithoefer S.D."/>
            <person name="Rheaume B.A."/>
            <person name="MacLea K.S."/>
        </authorList>
    </citation>
    <scope>NUCLEOTIDE SEQUENCE [LARGE SCALE GENOMIC DNA]</scope>
    <source>
        <strain evidence="1 2">KMM 231</strain>
    </source>
</reference>
<dbReference type="EMBL" id="LHSG01000002">
    <property type="protein sequence ID" value="KPD24523.1"/>
    <property type="molecule type" value="Genomic_DNA"/>
</dbReference>
<organism evidence="1 2">
    <name type="scientific">Idiomarina zobellii</name>
    <dbReference type="NCBI Taxonomy" id="86103"/>
    <lineage>
        <taxon>Bacteria</taxon>
        <taxon>Pseudomonadati</taxon>
        <taxon>Pseudomonadota</taxon>
        <taxon>Gammaproteobacteria</taxon>
        <taxon>Alteromonadales</taxon>
        <taxon>Idiomarinaceae</taxon>
        <taxon>Idiomarina</taxon>
    </lineage>
</organism>
<sequence>MDKSLSRYVFGQSATECLVALSLLVVILGSLSGLLVPASEDSEKLLKLSRQVVWEKVRDREKTQVSGNYRLNNYLGSVIGLIDDLVPVELEGTNLRMTKTNYIPKFGMVRLTDSWEPKHRDGLVKRPASLVINNVLSGEVMETIQDGLGRAFLAKELESDSLIFGHIDPDVVPESSIRER</sequence>
<dbReference type="OrthoDB" id="6241359at2"/>
<dbReference type="AlphaFoldDB" id="A0A837NES8"/>
<proteinExistence type="predicted"/>
<gene>
    <name evidence="1" type="ORF">AFK76_02625</name>
</gene>
<dbReference type="RefSeq" id="WP_053952757.1">
    <property type="nucleotide sequence ID" value="NZ_FNCB01000002.1"/>
</dbReference>
<protein>
    <submittedName>
        <fullName evidence="1">Uncharacterized protein</fullName>
    </submittedName>
</protein>